<proteinExistence type="predicted"/>
<dbReference type="PANTHER" id="PTHR31302">
    <property type="entry name" value="TRANSMEMBRANE PROTEIN WITH METALLOPHOSPHOESTERASE DOMAIN-RELATED"/>
    <property type="match status" value="1"/>
</dbReference>
<dbReference type="Pfam" id="PF00149">
    <property type="entry name" value="Metallophos"/>
    <property type="match status" value="1"/>
</dbReference>
<feature type="domain" description="Calcineurin-like phosphoesterase" evidence="3">
    <location>
        <begin position="1"/>
        <end position="200"/>
    </location>
</feature>
<dbReference type="GO" id="GO:0009245">
    <property type="term" value="P:lipid A biosynthetic process"/>
    <property type="evidence" value="ECO:0007669"/>
    <property type="project" value="TreeGrafter"/>
</dbReference>
<dbReference type="GO" id="GO:0016020">
    <property type="term" value="C:membrane"/>
    <property type="evidence" value="ECO:0007669"/>
    <property type="project" value="GOC"/>
</dbReference>
<dbReference type="InterPro" id="IPR004843">
    <property type="entry name" value="Calcineurin-like_PHP"/>
</dbReference>
<dbReference type="GO" id="GO:0008758">
    <property type="term" value="F:UDP-2,3-diacylglucosamine hydrolase activity"/>
    <property type="evidence" value="ECO:0007669"/>
    <property type="project" value="TreeGrafter"/>
</dbReference>
<keyword evidence="2" id="KW-0378">Hydrolase</keyword>
<keyword evidence="1" id="KW-0479">Metal-binding</keyword>
<dbReference type="InterPro" id="IPR029052">
    <property type="entry name" value="Metallo-depent_PP-like"/>
</dbReference>
<gene>
    <name evidence="4" type="ORF">ENP34_09395</name>
</gene>
<protein>
    <submittedName>
        <fullName evidence="4">Metallophosphoesterase</fullName>
    </submittedName>
</protein>
<dbReference type="InterPro" id="IPR051158">
    <property type="entry name" value="Metallophosphoesterase_sf"/>
</dbReference>
<sequence>MRVAATADLHVHESSIGVCRELLSDLSRRADVLVICGDLTERGLPAQAELLAEELRTSTIPLLAVLGNHDHESGQVEAVRAILARAGVHWLDDQPYEIEGVGFAGAKGFAGGFGEYLLQPWGEEMTKRFVYEAIEEALRLEESLARLRTPRKVVALHYAPVRQTVEGEPPDLIPFLGTSRLAEPIDRFHASLVFHGHAHYGCPHGETARGIPVYNVALPLLRRIQPEQPFLVLEI</sequence>
<reference evidence="4" key="1">
    <citation type="journal article" date="2020" name="mSystems">
        <title>Genome- and Community-Level Interaction Insights into Carbon Utilization and Element Cycling Functions of Hydrothermarchaeota in Hydrothermal Sediment.</title>
        <authorList>
            <person name="Zhou Z."/>
            <person name="Liu Y."/>
            <person name="Xu W."/>
            <person name="Pan J."/>
            <person name="Luo Z.H."/>
            <person name="Li M."/>
        </authorList>
    </citation>
    <scope>NUCLEOTIDE SEQUENCE [LARGE SCALE GENOMIC DNA]</scope>
    <source>
        <strain evidence="4">SpSt-210</strain>
    </source>
</reference>
<dbReference type="SUPFAM" id="SSF56300">
    <property type="entry name" value="Metallo-dependent phosphatases"/>
    <property type="match status" value="1"/>
</dbReference>
<name>A0A831TAR0_9BACT</name>
<accession>A0A831TAR0</accession>
<dbReference type="InterPro" id="IPR016538">
    <property type="entry name" value="UCP008292"/>
</dbReference>
<dbReference type="GO" id="GO:0046872">
    <property type="term" value="F:metal ion binding"/>
    <property type="evidence" value="ECO:0007669"/>
    <property type="project" value="UniProtKB-KW"/>
</dbReference>
<evidence type="ECO:0000256" key="1">
    <source>
        <dbReference type="ARBA" id="ARBA00022723"/>
    </source>
</evidence>
<evidence type="ECO:0000259" key="3">
    <source>
        <dbReference type="Pfam" id="PF00149"/>
    </source>
</evidence>
<dbReference type="Gene3D" id="3.60.21.10">
    <property type="match status" value="1"/>
</dbReference>
<comment type="caution">
    <text evidence="4">The sequence shown here is derived from an EMBL/GenBank/DDBJ whole genome shotgun (WGS) entry which is preliminary data.</text>
</comment>
<dbReference type="PANTHER" id="PTHR31302:SF31">
    <property type="entry name" value="PHOSPHODIESTERASE YAEI"/>
    <property type="match status" value="1"/>
</dbReference>
<dbReference type="AlphaFoldDB" id="A0A831TAR0"/>
<evidence type="ECO:0000313" key="4">
    <source>
        <dbReference type="EMBL" id="HEG91635.1"/>
    </source>
</evidence>
<evidence type="ECO:0000256" key="2">
    <source>
        <dbReference type="ARBA" id="ARBA00022801"/>
    </source>
</evidence>
<organism evidence="4">
    <name type="scientific">Thermorudis peleae</name>
    <dbReference type="NCBI Taxonomy" id="1382356"/>
    <lineage>
        <taxon>Bacteria</taxon>
        <taxon>Pseudomonadati</taxon>
        <taxon>Thermomicrobiota</taxon>
        <taxon>Thermomicrobia</taxon>
        <taxon>Thermomicrobia incertae sedis</taxon>
        <taxon>Thermorudis</taxon>
    </lineage>
</organism>
<dbReference type="PIRSF" id="PIRSF008292">
    <property type="entry name" value="UCP008292"/>
    <property type="match status" value="1"/>
</dbReference>
<dbReference type="EMBL" id="DSIY01000219">
    <property type="protein sequence ID" value="HEG91635.1"/>
    <property type="molecule type" value="Genomic_DNA"/>
</dbReference>